<gene>
    <name evidence="11 12" type="primary">lpxB</name>
    <name evidence="12" type="ORF">O1U_0380</name>
</gene>
<dbReference type="GO" id="GO:0009245">
    <property type="term" value="P:lipid A biosynthetic process"/>
    <property type="evidence" value="ECO:0007669"/>
    <property type="project" value="UniProtKB-UniRule"/>
</dbReference>
<dbReference type="STRING" id="28176.CF66_2017"/>
<dbReference type="PATRIC" id="fig|1236703.3.peg.375"/>
<dbReference type="HAMAP" id="MF_00392">
    <property type="entry name" value="LpxB"/>
    <property type="match status" value="1"/>
</dbReference>
<evidence type="ECO:0000256" key="1">
    <source>
        <dbReference type="ARBA" id="ARBA00002056"/>
    </source>
</evidence>
<evidence type="ECO:0000256" key="6">
    <source>
        <dbReference type="ARBA" id="ARBA00022556"/>
    </source>
</evidence>
<evidence type="ECO:0000313" key="13">
    <source>
        <dbReference type="Proteomes" id="UP000053688"/>
    </source>
</evidence>
<dbReference type="RefSeq" id="WP_016503715.1">
    <property type="nucleotide sequence ID" value="NZ_AMSD01000001.1"/>
</dbReference>
<dbReference type="InterPro" id="IPR003835">
    <property type="entry name" value="Glyco_trans_19"/>
</dbReference>
<dbReference type="NCBIfam" id="TIGR00215">
    <property type="entry name" value="lpxB"/>
    <property type="match status" value="1"/>
</dbReference>
<accession>S3DHK6</accession>
<dbReference type="Proteomes" id="UP000053688">
    <property type="component" value="Unassembled WGS sequence"/>
</dbReference>
<comment type="pathway">
    <text evidence="11">Bacterial outer membrane biogenesis; LPS lipid A biosynthesis.</text>
</comment>
<comment type="function">
    <text evidence="1 11">Condensation of UDP-2,3-diacylglucosamine and 2,3-diacylglucosamine-1-phosphate to form lipid A disaccharide, a precursor of lipid A, a phosphorylated glycolipid that anchors the lipopolysaccharide to the outer membrane of the cell.</text>
</comment>
<evidence type="ECO:0000256" key="3">
    <source>
        <dbReference type="ARBA" id="ARBA00012687"/>
    </source>
</evidence>
<organism evidence="12 13">
    <name type="scientific">Candidatus Photodesmus katoptron Akat1</name>
    <dbReference type="NCBI Taxonomy" id="1236703"/>
    <lineage>
        <taxon>Bacteria</taxon>
        <taxon>Pseudomonadati</taxon>
        <taxon>Pseudomonadota</taxon>
        <taxon>Gammaproteobacteria</taxon>
        <taxon>Vibrionales</taxon>
        <taxon>Vibrionaceae</taxon>
        <taxon>Candidatus Photodesmus</taxon>
    </lineage>
</organism>
<proteinExistence type="inferred from homology"/>
<name>S3DHK6_9GAMM</name>
<dbReference type="AlphaFoldDB" id="S3DHK6"/>
<dbReference type="PANTHER" id="PTHR30372:SF4">
    <property type="entry name" value="LIPID-A-DISACCHARIDE SYNTHASE, MITOCHONDRIAL-RELATED"/>
    <property type="match status" value="1"/>
</dbReference>
<dbReference type="EMBL" id="AMSD01000001">
    <property type="protein sequence ID" value="EPE37917.1"/>
    <property type="molecule type" value="Genomic_DNA"/>
</dbReference>
<dbReference type="GO" id="GO:0008915">
    <property type="term" value="F:lipid-A-disaccharide synthase activity"/>
    <property type="evidence" value="ECO:0007669"/>
    <property type="project" value="UniProtKB-UniRule"/>
</dbReference>
<evidence type="ECO:0000313" key="12">
    <source>
        <dbReference type="EMBL" id="EPE37917.1"/>
    </source>
</evidence>
<sequence>MKRCLTVGIVAGELSGDNLGEGLIKEIKIQYSNSKFVGIGGPKMKNQGLQSLYNIEELSTMGLFEIFLRLPRLLKIKTALVQYFTKNQPDIFIGIDSPDFNLRLESSLKQIGIKTIHYVSPSVWAWRPKRILKIASATDLVLVLFPFEKEFYDKYQISCKFIGHALADIIPMHSKQRKAQKKLQLDHNKQWLAVMPGSRLQEVRLISKPFIETCIMVRKKHPNIGFLVAAANEKLEQEFKMIWNFLAPDLEFIIVRDEVHNVIIASDSVLLASGTVSLECMLFKRPMVVGYKVNLLTAWLLKRLVRIKFCSLPNILAGEELVKEFVLNECTSEFLFPAVDNMLRTDHTTLIERFNQLHQSIRKNADKEAAKAVLKLISK</sequence>
<dbReference type="GO" id="GO:0016020">
    <property type="term" value="C:membrane"/>
    <property type="evidence" value="ECO:0007669"/>
    <property type="project" value="GOC"/>
</dbReference>
<keyword evidence="7 11" id="KW-0328">Glycosyltransferase</keyword>
<evidence type="ECO:0000256" key="9">
    <source>
        <dbReference type="ARBA" id="ARBA00023098"/>
    </source>
</evidence>
<comment type="catalytic activity">
    <reaction evidence="10 11">
        <text>a lipid X + a UDP-2-N,3-O-bis[(3R)-3-hydroxyacyl]-alpha-D-glucosamine = a lipid A disaccharide + UDP + H(+)</text>
        <dbReference type="Rhea" id="RHEA:67828"/>
        <dbReference type="ChEBI" id="CHEBI:15378"/>
        <dbReference type="ChEBI" id="CHEBI:58223"/>
        <dbReference type="ChEBI" id="CHEBI:137748"/>
        <dbReference type="ChEBI" id="CHEBI:176338"/>
        <dbReference type="ChEBI" id="CHEBI:176343"/>
        <dbReference type="EC" id="2.4.1.182"/>
    </reaction>
</comment>
<dbReference type="CDD" id="cd01635">
    <property type="entry name" value="Glycosyltransferase_GTB-type"/>
    <property type="match status" value="1"/>
</dbReference>
<evidence type="ECO:0000256" key="8">
    <source>
        <dbReference type="ARBA" id="ARBA00022679"/>
    </source>
</evidence>
<keyword evidence="5 11" id="KW-0444">Lipid biosynthesis</keyword>
<evidence type="ECO:0000256" key="7">
    <source>
        <dbReference type="ARBA" id="ARBA00022676"/>
    </source>
</evidence>
<comment type="caution">
    <text evidence="12">The sequence shown here is derived from an EMBL/GenBank/DDBJ whole genome shotgun (WGS) entry which is preliminary data.</text>
</comment>
<keyword evidence="6 11" id="KW-0441">Lipid A biosynthesis</keyword>
<comment type="similarity">
    <text evidence="2 11">Belongs to the LpxB family.</text>
</comment>
<dbReference type="eggNOG" id="COG0763">
    <property type="taxonomic scope" value="Bacteria"/>
</dbReference>
<reference evidence="12 13" key="1">
    <citation type="journal article" date="2014" name="Environ. Microbiol.">
        <title>Genomic signatures of obligate host dependence in the luminous bacterial symbiont of a vertebrate.</title>
        <authorList>
            <person name="Hendry T.A."/>
            <person name="de Wet J.R."/>
            <person name="Dunlap P.V."/>
        </authorList>
    </citation>
    <scope>NUCLEOTIDE SEQUENCE [LARGE SCALE GENOMIC DNA]</scope>
    <source>
        <strain evidence="12 13">Akat1</strain>
    </source>
</reference>
<protein>
    <recommendedName>
        <fullName evidence="4 11">Lipid-A-disaccharide synthase</fullName>
        <ecNumber evidence="3 11">2.4.1.182</ecNumber>
    </recommendedName>
</protein>
<evidence type="ECO:0000256" key="5">
    <source>
        <dbReference type="ARBA" id="ARBA00022516"/>
    </source>
</evidence>
<dbReference type="SUPFAM" id="SSF53756">
    <property type="entry name" value="UDP-Glycosyltransferase/glycogen phosphorylase"/>
    <property type="match status" value="1"/>
</dbReference>
<dbReference type="Pfam" id="PF02684">
    <property type="entry name" value="LpxB"/>
    <property type="match status" value="1"/>
</dbReference>
<evidence type="ECO:0000256" key="2">
    <source>
        <dbReference type="ARBA" id="ARBA00007868"/>
    </source>
</evidence>
<evidence type="ECO:0000256" key="10">
    <source>
        <dbReference type="ARBA" id="ARBA00048975"/>
    </source>
</evidence>
<keyword evidence="8 11" id="KW-0808">Transferase</keyword>
<keyword evidence="13" id="KW-1185">Reference proteome</keyword>
<evidence type="ECO:0000256" key="11">
    <source>
        <dbReference type="HAMAP-Rule" id="MF_00392"/>
    </source>
</evidence>
<evidence type="ECO:0000256" key="4">
    <source>
        <dbReference type="ARBA" id="ARBA00020902"/>
    </source>
</evidence>
<dbReference type="EC" id="2.4.1.182" evidence="3 11"/>
<dbReference type="UniPathway" id="UPA00973"/>
<dbReference type="GO" id="GO:0005543">
    <property type="term" value="F:phospholipid binding"/>
    <property type="evidence" value="ECO:0007669"/>
    <property type="project" value="TreeGrafter"/>
</dbReference>
<keyword evidence="9 11" id="KW-0443">Lipid metabolism</keyword>
<dbReference type="PANTHER" id="PTHR30372">
    <property type="entry name" value="LIPID-A-DISACCHARIDE SYNTHASE"/>
    <property type="match status" value="1"/>
</dbReference>